<name>A0ABV7G095_9PROT</name>
<protein>
    <submittedName>
        <fullName evidence="1">Uncharacterized protein</fullName>
    </submittedName>
</protein>
<comment type="caution">
    <text evidence="1">The sequence shown here is derived from an EMBL/GenBank/DDBJ whole genome shotgun (WGS) entry which is preliminary data.</text>
</comment>
<dbReference type="EMBL" id="JBHRTN010000008">
    <property type="protein sequence ID" value="MFC3125019.1"/>
    <property type="molecule type" value="Genomic_DNA"/>
</dbReference>
<organism evidence="1 2">
    <name type="scientific">Teichococcus globiformis</name>
    <dbReference type="NCBI Taxonomy" id="2307229"/>
    <lineage>
        <taxon>Bacteria</taxon>
        <taxon>Pseudomonadati</taxon>
        <taxon>Pseudomonadota</taxon>
        <taxon>Alphaproteobacteria</taxon>
        <taxon>Acetobacterales</taxon>
        <taxon>Roseomonadaceae</taxon>
        <taxon>Roseomonas</taxon>
    </lineage>
</organism>
<sequence length="80" mass="8941">MTDTPGSRLWPLALMGWLAAIPQLPREAEQEASPPVLAEEARRGQRTAWLTAARARYAELSAEQRDRLREARRASRNGSA</sequence>
<gene>
    <name evidence="1" type="ORF">ACFOD4_08100</name>
</gene>
<accession>A0ABV7G095</accession>
<dbReference type="Proteomes" id="UP001595593">
    <property type="component" value="Unassembled WGS sequence"/>
</dbReference>
<reference evidence="2" key="1">
    <citation type="journal article" date="2019" name="Int. J. Syst. Evol. Microbiol.">
        <title>The Global Catalogue of Microorganisms (GCM) 10K type strain sequencing project: providing services to taxonomists for standard genome sequencing and annotation.</title>
        <authorList>
            <consortium name="The Broad Institute Genomics Platform"/>
            <consortium name="The Broad Institute Genome Sequencing Center for Infectious Disease"/>
            <person name="Wu L."/>
            <person name="Ma J."/>
        </authorList>
    </citation>
    <scope>NUCLEOTIDE SEQUENCE [LARGE SCALE GENOMIC DNA]</scope>
    <source>
        <strain evidence="2">KCTC 52094</strain>
    </source>
</reference>
<evidence type="ECO:0000313" key="2">
    <source>
        <dbReference type="Proteomes" id="UP001595593"/>
    </source>
</evidence>
<proteinExistence type="predicted"/>
<dbReference type="RefSeq" id="WP_379595443.1">
    <property type="nucleotide sequence ID" value="NZ_JBHRTN010000008.1"/>
</dbReference>
<keyword evidence="2" id="KW-1185">Reference proteome</keyword>
<evidence type="ECO:0000313" key="1">
    <source>
        <dbReference type="EMBL" id="MFC3125019.1"/>
    </source>
</evidence>